<organism evidence="1 2">
    <name type="scientific">Paludisphaera borealis</name>
    <dbReference type="NCBI Taxonomy" id="1387353"/>
    <lineage>
        <taxon>Bacteria</taxon>
        <taxon>Pseudomonadati</taxon>
        <taxon>Planctomycetota</taxon>
        <taxon>Planctomycetia</taxon>
        <taxon>Isosphaerales</taxon>
        <taxon>Isosphaeraceae</taxon>
        <taxon>Paludisphaera</taxon>
    </lineage>
</organism>
<sequence length="69" mass="7477">MVNEARSTSPTVMLRISDGSREMRRAFTDFGQAVQSAEAYAGAGFMVDVISATGLFLMGFEPRWQGVAV</sequence>
<evidence type="ECO:0000313" key="2">
    <source>
        <dbReference type="Proteomes" id="UP000186309"/>
    </source>
</evidence>
<dbReference type="KEGG" id="pbor:BSF38_03959"/>
<evidence type="ECO:0000313" key="1">
    <source>
        <dbReference type="EMBL" id="APW62418.1"/>
    </source>
</evidence>
<accession>A0A1U7CU30</accession>
<dbReference type="RefSeq" id="WP_076351163.1">
    <property type="nucleotide sequence ID" value="NZ_CP019082.1"/>
</dbReference>
<dbReference type="OrthoDB" id="286988at2"/>
<name>A0A1U7CU30_9BACT</name>
<keyword evidence="2" id="KW-1185">Reference proteome</keyword>
<protein>
    <submittedName>
        <fullName evidence="1">Uncharacterized protein</fullName>
    </submittedName>
</protein>
<reference evidence="2" key="1">
    <citation type="submission" date="2016-12" db="EMBL/GenBank/DDBJ databases">
        <title>Comparative genomics of four Isosphaeraceae planctomycetes: a common pool of plasmids and glycoside hydrolase genes.</title>
        <authorList>
            <person name="Ivanova A."/>
        </authorList>
    </citation>
    <scope>NUCLEOTIDE SEQUENCE [LARGE SCALE GENOMIC DNA]</scope>
    <source>
        <strain evidence="2">PX4</strain>
    </source>
</reference>
<proteinExistence type="predicted"/>
<dbReference type="EMBL" id="CP019082">
    <property type="protein sequence ID" value="APW62418.1"/>
    <property type="molecule type" value="Genomic_DNA"/>
</dbReference>
<dbReference type="AlphaFoldDB" id="A0A1U7CU30"/>
<dbReference type="Proteomes" id="UP000186309">
    <property type="component" value="Chromosome"/>
</dbReference>
<gene>
    <name evidence="1" type="ORF">BSF38_03959</name>
</gene>